<evidence type="ECO:0000313" key="2">
    <source>
        <dbReference type="EMBL" id="KXZ44334.1"/>
    </source>
</evidence>
<comment type="caution">
    <text evidence="2">The sequence shown here is derived from an EMBL/GenBank/DDBJ whole genome shotgun (WGS) entry which is preliminary data.</text>
</comment>
<evidence type="ECO:0000313" key="3">
    <source>
        <dbReference type="Proteomes" id="UP000075714"/>
    </source>
</evidence>
<sequence length="290" mass="29654">MSRETAAFVASSATDFSIAEWARHHAASLLVGCALAVALQLGNVQDVRYDRPEQANISITTPDVASSASQTTTIQQPSQVFAANPTTPSSTASSFRPPLTPSVTTASVSRSSAPSSSSYSSSSSSSSTSSPPFSFSSSSTSSSAPSSHVSPPATGPAELYSMDEWEQATVESSRSGRVLATILTSPAASKAHGAAMDGLVRHFSTAGVDFAVVVVAAEDVASNAEGAKAALVRRLKCDGLLVLPSLTVTGGKGCDRYMKAAGLPQFRQTLADAAHRNAHGVKSAAVPMMA</sequence>
<protein>
    <submittedName>
        <fullName evidence="2">Uncharacterized protein</fullName>
    </submittedName>
</protein>
<keyword evidence="3" id="KW-1185">Reference proteome</keyword>
<gene>
    <name evidence="2" type="ORF">GPECTOR_69g427</name>
</gene>
<dbReference type="OrthoDB" id="559054at2759"/>
<accession>A0A150G3D7</accession>
<reference evidence="3" key="1">
    <citation type="journal article" date="2016" name="Nat. Commun.">
        <title>The Gonium pectorale genome demonstrates co-option of cell cycle regulation during the evolution of multicellularity.</title>
        <authorList>
            <person name="Hanschen E.R."/>
            <person name="Marriage T.N."/>
            <person name="Ferris P.J."/>
            <person name="Hamaji T."/>
            <person name="Toyoda A."/>
            <person name="Fujiyama A."/>
            <person name="Neme R."/>
            <person name="Noguchi H."/>
            <person name="Minakuchi Y."/>
            <person name="Suzuki M."/>
            <person name="Kawai-Toyooka H."/>
            <person name="Smith D.R."/>
            <person name="Sparks H."/>
            <person name="Anderson J."/>
            <person name="Bakaric R."/>
            <person name="Luria V."/>
            <person name="Karger A."/>
            <person name="Kirschner M.W."/>
            <person name="Durand P.M."/>
            <person name="Michod R.E."/>
            <person name="Nozaki H."/>
            <person name="Olson B.J."/>
        </authorList>
    </citation>
    <scope>NUCLEOTIDE SEQUENCE [LARGE SCALE GENOMIC DNA]</scope>
    <source>
        <strain evidence="3">NIES-2863</strain>
    </source>
</reference>
<feature type="compositionally biased region" description="Low complexity" evidence="1">
    <location>
        <begin position="82"/>
        <end position="152"/>
    </location>
</feature>
<organism evidence="2 3">
    <name type="scientific">Gonium pectorale</name>
    <name type="common">Green alga</name>
    <dbReference type="NCBI Taxonomy" id="33097"/>
    <lineage>
        <taxon>Eukaryota</taxon>
        <taxon>Viridiplantae</taxon>
        <taxon>Chlorophyta</taxon>
        <taxon>core chlorophytes</taxon>
        <taxon>Chlorophyceae</taxon>
        <taxon>CS clade</taxon>
        <taxon>Chlamydomonadales</taxon>
        <taxon>Volvocaceae</taxon>
        <taxon>Gonium</taxon>
    </lineage>
</organism>
<feature type="region of interest" description="Disordered" evidence="1">
    <location>
        <begin position="60"/>
        <end position="157"/>
    </location>
</feature>
<feature type="compositionally biased region" description="Polar residues" evidence="1">
    <location>
        <begin position="60"/>
        <end position="81"/>
    </location>
</feature>
<dbReference type="AlphaFoldDB" id="A0A150G3D7"/>
<dbReference type="Proteomes" id="UP000075714">
    <property type="component" value="Unassembled WGS sequence"/>
</dbReference>
<proteinExistence type="predicted"/>
<name>A0A150G3D7_GONPE</name>
<evidence type="ECO:0000256" key="1">
    <source>
        <dbReference type="SAM" id="MobiDB-lite"/>
    </source>
</evidence>
<dbReference type="EMBL" id="LSYV01000070">
    <property type="protein sequence ID" value="KXZ44334.1"/>
    <property type="molecule type" value="Genomic_DNA"/>
</dbReference>